<dbReference type="HOGENOM" id="CLU_2961999_0_0_1"/>
<name>U9TAW0_RHIID</name>
<organism evidence="1">
    <name type="scientific">Rhizophagus irregularis (strain DAOM 181602 / DAOM 197198 / MUCL 43194)</name>
    <name type="common">Arbuscular mycorrhizal fungus</name>
    <name type="synonym">Glomus intraradices</name>
    <dbReference type="NCBI Taxonomy" id="747089"/>
    <lineage>
        <taxon>Eukaryota</taxon>
        <taxon>Fungi</taxon>
        <taxon>Fungi incertae sedis</taxon>
        <taxon>Mucoromycota</taxon>
        <taxon>Glomeromycotina</taxon>
        <taxon>Glomeromycetes</taxon>
        <taxon>Glomerales</taxon>
        <taxon>Glomeraceae</taxon>
        <taxon>Rhizophagus</taxon>
    </lineage>
</organism>
<reference evidence="1" key="1">
    <citation type="submission" date="2013-07" db="EMBL/GenBank/DDBJ databases">
        <title>The genome of an arbuscular mycorrhizal fungus provides insights into the evolution of the oldest plant symbiosis.</title>
        <authorList>
            <consortium name="DOE Joint Genome Institute"/>
            <person name="Tisserant E."/>
            <person name="Malbreil M."/>
            <person name="Kuo A."/>
            <person name="Kohler A."/>
            <person name="Symeonidi A."/>
            <person name="Balestrini R."/>
            <person name="Charron P."/>
            <person name="Duensing N."/>
            <person name="Frei-dit-Frey N."/>
            <person name="Gianinazzi-Pearson V."/>
            <person name="Gilbert B."/>
            <person name="Handa Y."/>
            <person name="Hijri M."/>
            <person name="Kaul R."/>
            <person name="Kawaguchi M."/>
            <person name="Krajinski F."/>
            <person name="Lammers P."/>
            <person name="Lapierre D."/>
            <person name="Masclaux F.G."/>
            <person name="Murat C."/>
            <person name="Morin E."/>
            <person name="Ndikumana S."/>
            <person name="Pagni M."/>
            <person name="Petitpierre D."/>
            <person name="Requena N."/>
            <person name="Rosikiewicz P."/>
            <person name="Riley R."/>
            <person name="Saito K."/>
            <person name="San Clemente H."/>
            <person name="Shapiro H."/>
            <person name="van Tuinen D."/>
            <person name="Becard G."/>
            <person name="Bonfante P."/>
            <person name="Paszkowski U."/>
            <person name="Shachar-Hill Y."/>
            <person name="Young J.P."/>
            <person name="Sanders I.R."/>
            <person name="Henrissat B."/>
            <person name="Rensing S.A."/>
            <person name="Grigoriev I.V."/>
            <person name="Corradi N."/>
            <person name="Roux C."/>
            <person name="Martin F."/>
        </authorList>
    </citation>
    <scope>NUCLEOTIDE SEQUENCE</scope>
    <source>
        <strain evidence="1">DAOM 197198</strain>
    </source>
</reference>
<gene>
    <name evidence="1" type="ORF">GLOINDRAFT_35697</name>
</gene>
<sequence>MFTVINKNPKKDSKKKFYVQDVQERLNYFLDLLLSPKTEPVTEPEPVIRLRHIINNITL</sequence>
<accession>U9TAW0</accession>
<proteinExistence type="predicted"/>
<evidence type="ECO:0000313" key="1">
    <source>
        <dbReference type="EMBL" id="ESA05309.1"/>
    </source>
</evidence>
<dbReference type="AlphaFoldDB" id="U9TAW0"/>
<dbReference type="EMBL" id="KI293196">
    <property type="protein sequence ID" value="ESA05309.1"/>
    <property type="molecule type" value="Genomic_DNA"/>
</dbReference>
<protein>
    <submittedName>
        <fullName evidence="1">Uncharacterized protein</fullName>
    </submittedName>
</protein>